<evidence type="ECO:0000313" key="1">
    <source>
        <dbReference type="EMBL" id="KAG5599433.1"/>
    </source>
</evidence>
<gene>
    <name evidence="1" type="ORF">H5410_030803</name>
</gene>
<organism evidence="1 2">
    <name type="scientific">Solanum commersonii</name>
    <name type="common">Commerson's wild potato</name>
    <name type="synonym">Commerson's nightshade</name>
    <dbReference type="NCBI Taxonomy" id="4109"/>
    <lineage>
        <taxon>Eukaryota</taxon>
        <taxon>Viridiplantae</taxon>
        <taxon>Streptophyta</taxon>
        <taxon>Embryophyta</taxon>
        <taxon>Tracheophyta</taxon>
        <taxon>Spermatophyta</taxon>
        <taxon>Magnoliopsida</taxon>
        <taxon>eudicotyledons</taxon>
        <taxon>Gunneridae</taxon>
        <taxon>Pentapetalae</taxon>
        <taxon>asterids</taxon>
        <taxon>lamiids</taxon>
        <taxon>Solanales</taxon>
        <taxon>Solanaceae</taxon>
        <taxon>Solanoideae</taxon>
        <taxon>Solaneae</taxon>
        <taxon>Solanum</taxon>
    </lineage>
</organism>
<dbReference type="EMBL" id="JACXVP010000006">
    <property type="protein sequence ID" value="KAG5599433.1"/>
    <property type="molecule type" value="Genomic_DNA"/>
</dbReference>
<protein>
    <submittedName>
        <fullName evidence="1">Uncharacterized protein</fullName>
    </submittedName>
</protein>
<sequence>MIFKYPGFGRYTEYIVESICIEHRKMLLFFWTSIKSLPLEALLVLIQDYQSTKPLSLTITCHLHILASTNYAFQFINP</sequence>
<dbReference type="AlphaFoldDB" id="A0A9J5YGR2"/>
<proteinExistence type="predicted"/>
<name>A0A9J5YGR2_SOLCO</name>
<reference evidence="1 2" key="1">
    <citation type="submission" date="2020-09" db="EMBL/GenBank/DDBJ databases">
        <title>De no assembly of potato wild relative species, Solanum commersonii.</title>
        <authorList>
            <person name="Cho K."/>
        </authorList>
    </citation>
    <scope>NUCLEOTIDE SEQUENCE [LARGE SCALE GENOMIC DNA]</scope>
    <source>
        <strain evidence="1">LZ3.2</strain>
        <tissue evidence="1">Leaf</tissue>
    </source>
</reference>
<comment type="caution">
    <text evidence="1">The sequence shown here is derived from an EMBL/GenBank/DDBJ whole genome shotgun (WGS) entry which is preliminary data.</text>
</comment>
<dbReference type="Proteomes" id="UP000824120">
    <property type="component" value="Chromosome 6"/>
</dbReference>
<evidence type="ECO:0000313" key="2">
    <source>
        <dbReference type="Proteomes" id="UP000824120"/>
    </source>
</evidence>
<accession>A0A9J5YGR2</accession>
<keyword evidence="2" id="KW-1185">Reference proteome</keyword>